<feature type="non-terminal residue" evidence="1">
    <location>
        <position position="154"/>
    </location>
</feature>
<name>A0A5P0ZTE5_9LACO</name>
<dbReference type="EMBL" id="VDFP01000245">
    <property type="protein sequence ID" value="MQS77412.1"/>
    <property type="molecule type" value="Genomic_DNA"/>
</dbReference>
<organism evidence="1 2">
    <name type="scientific">Companilactobacillus halodurans</name>
    <dbReference type="NCBI Taxonomy" id="2584183"/>
    <lineage>
        <taxon>Bacteria</taxon>
        <taxon>Bacillati</taxon>
        <taxon>Bacillota</taxon>
        <taxon>Bacilli</taxon>
        <taxon>Lactobacillales</taxon>
        <taxon>Lactobacillaceae</taxon>
        <taxon>Companilactobacillus</taxon>
    </lineage>
</organism>
<gene>
    <name evidence="1" type="ORF">FHL06_13945</name>
</gene>
<dbReference type="RefSeq" id="WP_153387252.1">
    <property type="nucleotide sequence ID" value="NZ_VDFP01000245.1"/>
</dbReference>
<accession>A0A5P0ZTE5</accession>
<evidence type="ECO:0000313" key="2">
    <source>
        <dbReference type="Proteomes" id="UP000414364"/>
    </source>
</evidence>
<reference evidence="1 2" key="1">
    <citation type="journal article" date="2019" name="Syst. Appl. Microbiol.">
        <title>Polyphasic characterization of two novel Lactobacillus spp. isolated from blown salami packages: Description of Lactobacillus halodurans sp. nov. and Lactobacillus salsicarnum sp. nov.</title>
        <authorList>
            <person name="Schuster J.A."/>
            <person name="Klingl A."/>
            <person name="Vogel R.F."/>
            <person name="Ehrmann M.A."/>
        </authorList>
    </citation>
    <scope>NUCLEOTIDE SEQUENCE [LARGE SCALE GENOMIC DNA]</scope>
    <source>
        <strain evidence="1 2">TMW 1.2172</strain>
    </source>
</reference>
<protein>
    <submittedName>
        <fullName evidence="1">Uncharacterized protein</fullName>
    </submittedName>
</protein>
<dbReference type="Proteomes" id="UP000414364">
    <property type="component" value="Unassembled WGS sequence"/>
</dbReference>
<sequence>MKLLPWELDILAASEADKIKIVEDKVWGIIVKHLATAINKNSLEDSKSTQDWLNEIMVYKDAVKNEVAPSVSVAFDQAIKKLQDQMDDSSNLNLTLEEAWMSRQAVNGYLDKPEPLNKSKKVKKVIVNHQRDDIKYLKLARNNMDDNAYRAFKG</sequence>
<dbReference type="AlphaFoldDB" id="A0A5P0ZTE5"/>
<evidence type="ECO:0000313" key="1">
    <source>
        <dbReference type="EMBL" id="MQS77412.1"/>
    </source>
</evidence>
<comment type="caution">
    <text evidence="1">The sequence shown here is derived from an EMBL/GenBank/DDBJ whole genome shotgun (WGS) entry which is preliminary data.</text>
</comment>
<proteinExistence type="predicted"/>